<dbReference type="OrthoDB" id="1856981at2759"/>
<dbReference type="PANTHER" id="PTHR33986:SF15">
    <property type="entry name" value="MITOCHONDRIAL FISSION PROTEIN ELM1"/>
    <property type="match status" value="1"/>
</dbReference>
<dbReference type="AlphaFoldDB" id="A0A388LHE1"/>
<dbReference type="Pfam" id="PF06258">
    <property type="entry name" value="Mito_fiss_Elm1"/>
    <property type="match status" value="1"/>
</dbReference>
<comment type="caution">
    <text evidence="1">The sequence shown here is derived from an EMBL/GenBank/DDBJ whole genome shotgun (WGS) entry which is preliminary data.</text>
</comment>
<dbReference type="Gramene" id="GBG81744">
    <property type="protein sequence ID" value="GBG81744"/>
    <property type="gene ID" value="CBR_g33922"/>
</dbReference>
<protein>
    <recommendedName>
        <fullName evidence="3">Mitochondrial fission protein ELM1</fullName>
    </recommendedName>
</protein>
<evidence type="ECO:0008006" key="3">
    <source>
        <dbReference type="Google" id="ProtNLM"/>
    </source>
</evidence>
<dbReference type="EMBL" id="BFEA01000385">
    <property type="protein sequence ID" value="GBG81744.1"/>
    <property type="molecule type" value="Genomic_DNA"/>
</dbReference>
<evidence type="ECO:0000313" key="1">
    <source>
        <dbReference type="EMBL" id="GBG81744.1"/>
    </source>
</evidence>
<proteinExistence type="predicted"/>
<dbReference type="Proteomes" id="UP000265515">
    <property type="component" value="Unassembled WGS sequence"/>
</dbReference>
<dbReference type="OMA" id="YIWNGQE"/>
<sequence length="427" mass="47433">MVGVPDIFDSGISCLIRRALIIGNGAAGAEHQSLGLVRALGLGDSYTLERINRPREGFNYWLRWLPVNLHRGLNKLLHADLPFLGLRYLPFSSAEGAGIGRGSDAWGVRDPSSLPSSSRNMVEGVTEADPVRIAEAAKKNFERGGPLLVIASGRDTVAVAAEIKRLAPEATFVIQIQHPRCDVRQFDLVITPQHDYHSFTPEAKEEVPRFLLRFLMPTQPPDEHVVQTTGALHHADMITLRSAAAMWHDYFAGLPKPLVYVSIGGPSRRCNYGADLAQELVMMLEETLEVSGGCAWISFSRRTPNKVKEHVRDRLKDHPRISIWDGQGPNPHLGLLSWADTFVITADSVSMLSEACSTGKPVYVIGGERCKWKLAQFHRTLEKRGAIRKFVGNENMRDAWSYPPLNDNAEAAAKVKQILARKGWRIR</sequence>
<dbReference type="PANTHER" id="PTHR33986">
    <property type="entry name" value="OS02G0535700 PROTEIN"/>
    <property type="match status" value="1"/>
</dbReference>
<keyword evidence="2" id="KW-1185">Reference proteome</keyword>
<reference evidence="1 2" key="1">
    <citation type="journal article" date="2018" name="Cell">
        <title>The Chara Genome: Secondary Complexity and Implications for Plant Terrestrialization.</title>
        <authorList>
            <person name="Nishiyama T."/>
            <person name="Sakayama H."/>
            <person name="Vries J.D."/>
            <person name="Buschmann H."/>
            <person name="Saint-Marcoux D."/>
            <person name="Ullrich K.K."/>
            <person name="Haas F.B."/>
            <person name="Vanderstraeten L."/>
            <person name="Becker D."/>
            <person name="Lang D."/>
            <person name="Vosolsobe S."/>
            <person name="Rombauts S."/>
            <person name="Wilhelmsson P.K.I."/>
            <person name="Janitza P."/>
            <person name="Kern R."/>
            <person name="Heyl A."/>
            <person name="Rumpler F."/>
            <person name="Villalobos L.I.A.C."/>
            <person name="Clay J.M."/>
            <person name="Skokan R."/>
            <person name="Toyoda A."/>
            <person name="Suzuki Y."/>
            <person name="Kagoshima H."/>
            <person name="Schijlen E."/>
            <person name="Tajeshwar N."/>
            <person name="Catarino B."/>
            <person name="Hetherington A.J."/>
            <person name="Saltykova A."/>
            <person name="Bonnot C."/>
            <person name="Breuninger H."/>
            <person name="Symeonidi A."/>
            <person name="Radhakrishnan G.V."/>
            <person name="Van Nieuwerburgh F."/>
            <person name="Deforce D."/>
            <person name="Chang C."/>
            <person name="Karol K.G."/>
            <person name="Hedrich R."/>
            <person name="Ulvskov P."/>
            <person name="Glockner G."/>
            <person name="Delwiche C.F."/>
            <person name="Petrasek J."/>
            <person name="Van de Peer Y."/>
            <person name="Friml J."/>
            <person name="Beilby M."/>
            <person name="Dolan L."/>
            <person name="Kohara Y."/>
            <person name="Sugano S."/>
            <person name="Fujiyama A."/>
            <person name="Delaux P.-M."/>
            <person name="Quint M."/>
            <person name="TheiBen G."/>
            <person name="Hagemann M."/>
            <person name="Harholt J."/>
            <person name="Dunand C."/>
            <person name="Zachgo S."/>
            <person name="Langdale J."/>
            <person name="Maumus F."/>
            <person name="Straeten D.V.D."/>
            <person name="Gould S.B."/>
            <person name="Rensing S.A."/>
        </authorList>
    </citation>
    <scope>NUCLEOTIDE SEQUENCE [LARGE SCALE GENOMIC DNA]</scope>
    <source>
        <strain evidence="1 2">S276</strain>
    </source>
</reference>
<evidence type="ECO:0000313" key="2">
    <source>
        <dbReference type="Proteomes" id="UP000265515"/>
    </source>
</evidence>
<dbReference type="InterPro" id="IPR009367">
    <property type="entry name" value="Elm1-like"/>
</dbReference>
<organism evidence="1 2">
    <name type="scientific">Chara braunii</name>
    <name type="common">Braun's stonewort</name>
    <dbReference type="NCBI Taxonomy" id="69332"/>
    <lineage>
        <taxon>Eukaryota</taxon>
        <taxon>Viridiplantae</taxon>
        <taxon>Streptophyta</taxon>
        <taxon>Charophyceae</taxon>
        <taxon>Charales</taxon>
        <taxon>Characeae</taxon>
        <taxon>Chara</taxon>
    </lineage>
</organism>
<name>A0A388LHE1_CHABU</name>
<dbReference type="SUPFAM" id="SSF53756">
    <property type="entry name" value="UDP-Glycosyltransferase/glycogen phosphorylase"/>
    <property type="match status" value="1"/>
</dbReference>
<gene>
    <name evidence="1" type="ORF">CBR_g33922</name>
</gene>
<accession>A0A388LHE1</accession>